<comment type="caution">
    <text evidence="1">The sequence shown here is derived from an EMBL/GenBank/DDBJ whole genome shotgun (WGS) entry which is preliminary data.</text>
</comment>
<dbReference type="RefSeq" id="WP_274143396.1">
    <property type="nucleotide sequence ID" value="NZ_JAJUBB010000012.1"/>
</dbReference>
<keyword evidence="2" id="KW-1185">Reference proteome</keyword>
<evidence type="ECO:0000313" key="1">
    <source>
        <dbReference type="EMBL" id="MDD1782763.1"/>
    </source>
</evidence>
<gene>
    <name evidence="1" type="ORF">LRP49_16440</name>
</gene>
<dbReference type="Proteomes" id="UP001149821">
    <property type="component" value="Unassembled WGS sequence"/>
</dbReference>
<accession>A0ABT5QQ04</accession>
<evidence type="ECO:0000313" key="2">
    <source>
        <dbReference type="Proteomes" id="UP001149821"/>
    </source>
</evidence>
<name>A0ABT5QQ04_9GAMM</name>
<organism evidence="1 2">
    <name type="scientific">Enterovibrio qingdaonensis</name>
    <dbReference type="NCBI Taxonomy" id="2899818"/>
    <lineage>
        <taxon>Bacteria</taxon>
        <taxon>Pseudomonadati</taxon>
        <taxon>Pseudomonadota</taxon>
        <taxon>Gammaproteobacteria</taxon>
        <taxon>Vibrionales</taxon>
        <taxon>Vibrionaceae</taxon>
        <taxon>Enterovibrio</taxon>
    </lineage>
</organism>
<protein>
    <submittedName>
        <fullName evidence="1">YdgA family protein</fullName>
    </submittedName>
</protein>
<proteinExistence type="predicted"/>
<dbReference type="Pfam" id="PF06097">
    <property type="entry name" value="DUF945"/>
    <property type="match status" value="1"/>
</dbReference>
<dbReference type="InterPro" id="IPR010352">
    <property type="entry name" value="DUF945"/>
</dbReference>
<sequence>MIFGKYAAIGGAVSLALLWPFASGHVGESVYEREVQSLESPYASVEKVSYDRGYLSSHVKTLVTLKGTVKEDFEAEGLPTTYTFDSNVDHGFLSISTTTTLEMTPEIEKFAALLWPTGESPFEVRSETSVLGDTQYSAELRAIKASDDDFSFTTTPLAVSGTVDKDGNNVFSMSWPSVDMAGQQSGEKLSIKDMTGSGSGYMHDGEIWIGKQTFNAASMLFDDALGSVTTLNNVTADVSNELSVESADKGTGAEEQEGRRLDNKNLFTIGKVEVSDEFAVDNFKFGVSFNDLDYNSMLSLSDIANSMGSEPTEQEMALLVSALDTLVERGLGLEIQPLELDASEGHVDASFDLTLAPGTVNATQDIGAMINKLTGNLNITVPTAYVEGAPQLAPMLKNLEEYGFVSQGEEGVKLSAKIEGEEAVSPSGERMPLGFLMMMFM</sequence>
<dbReference type="EMBL" id="JAJUBB010000012">
    <property type="protein sequence ID" value="MDD1782763.1"/>
    <property type="molecule type" value="Genomic_DNA"/>
</dbReference>
<reference evidence="1" key="1">
    <citation type="submission" date="2021-12" db="EMBL/GenBank/DDBJ databases">
        <title>Enterovibrio ZSDZ35 sp. nov. and Enterovibrio ZSDZ42 sp. nov., isolated from coastal seawater in Qingdao.</title>
        <authorList>
            <person name="Zhang P."/>
        </authorList>
    </citation>
    <scope>NUCLEOTIDE SEQUENCE</scope>
    <source>
        <strain evidence="1">ZSDZ35</strain>
    </source>
</reference>